<comment type="subcellular location">
    <subcellularLocation>
        <location evidence="1">Membrane</location>
        <topology evidence="1">Single-pass membrane protein</topology>
    </subcellularLocation>
</comment>
<dbReference type="PRINTS" id="PR00463">
    <property type="entry name" value="EP450I"/>
</dbReference>
<dbReference type="SUPFAM" id="SSF48264">
    <property type="entry name" value="Cytochrome P450"/>
    <property type="match status" value="1"/>
</dbReference>
<keyword evidence="3" id="KW-0349">Heme</keyword>
<keyword evidence="4 11" id="KW-0812">Transmembrane</keyword>
<evidence type="ECO:0000256" key="9">
    <source>
        <dbReference type="ARBA" id="ARBA00023033"/>
    </source>
</evidence>
<keyword evidence="13" id="KW-1185">Reference proteome</keyword>
<dbReference type="InterPro" id="IPR036396">
    <property type="entry name" value="Cyt_P450_sf"/>
</dbReference>
<dbReference type="AlphaFoldDB" id="A0A7J7GNY1"/>
<evidence type="ECO:0008006" key="14">
    <source>
        <dbReference type="Google" id="ProtNLM"/>
    </source>
</evidence>
<keyword evidence="10 11" id="KW-0472">Membrane</keyword>
<gene>
    <name evidence="12" type="ORF">HYC85_020042</name>
</gene>
<evidence type="ECO:0000256" key="10">
    <source>
        <dbReference type="ARBA" id="ARBA00023136"/>
    </source>
</evidence>
<evidence type="ECO:0000256" key="1">
    <source>
        <dbReference type="ARBA" id="ARBA00004167"/>
    </source>
</evidence>
<keyword evidence="7" id="KW-0560">Oxidoreductase</keyword>
<evidence type="ECO:0000256" key="6">
    <source>
        <dbReference type="ARBA" id="ARBA00022989"/>
    </source>
</evidence>
<dbReference type="GO" id="GO:0020037">
    <property type="term" value="F:heme binding"/>
    <property type="evidence" value="ECO:0007669"/>
    <property type="project" value="InterPro"/>
</dbReference>
<evidence type="ECO:0000256" key="11">
    <source>
        <dbReference type="SAM" id="Phobius"/>
    </source>
</evidence>
<name>A0A7J7GNY1_CAMSI</name>
<dbReference type="InterPro" id="IPR001128">
    <property type="entry name" value="Cyt_P450"/>
</dbReference>
<keyword evidence="6 11" id="KW-1133">Transmembrane helix</keyword>
<dbReference type="InterPro" id="IPR050651">
    <property type="entry name" value="Plant_Cytochrome_P450_Monoox"/>
</dbReference>
<proteinExistence type="inferred from homology"/>
<organism evidence="12 13">
    <name type="scientific">Camellia sinensis</name>
    <name type="common">Tea plant</name>
    <name type="synonym">Thea sinensis</name>
    <dbReference type="NCBI Taxonomy" id="4442"/>
    <lineage>
        <taxon>Eukaryota</taxon>
        <taxon>Viridiplantae</taxon>
        <taxon>Streptophyta</taxon>
        <taxon>Embryophyta</taxon>
        <taxon>Tracheophyta</taxon>
        <taxon>Spermatophyta</taxon>
        <taxon>Magnoliopsida</taxon>
        <taxon>eudicotyledons</taxon>
        <taxon>Gunneridae</taxon>
        <taxon>Pentapetalae</taxon>
        <taxon>asterids</taxon>
        <taxon>Ericales</taxon>
        <taxon>Theaceae</taxon>
        <taxon>Camellia</taxon>
    </lineage>
</organism>
<evidence type="ECO:0000256" key="5">
    <source>
        <dbReference type="ARBA" id="ARBA00022723"/>
    </source>
</evidence>
<evidence type="ECO:0000256" key="7">
    <source>
        <dbReference type="ARBA" id="ARBA00023002"/>
    </source>
</evidence>
<reference evidence="13" key="1">
    <citation type="journal article" date="2020" name="Nat. Commun.">
        <title>Genome assembly of wild tea tree DASZ reveals pedigree and selection history of tea varieties.</title>
        <authorList>
            <person name="Zhang W."/>
            <person name="Zhang Y."/>
            <person name="Qiu H."/>
            <person name="Guo Y."/>
            <person name="Wan H."/>
            <person name="Zhang X."/>
            <person name="Scossa F."/>
            <person name="Alseekh S."/>
            <person name="Zhang Q."/>
            <person name="Wang P."/>
            <person name="Xu L."/>
            <person name="Schmidt M.H."/>
            <person name="Jia X."/>
            <person name="Li D."/>
            <person name="Zhu A."/>
            <person name="Guo F."/>
            <person name="Chen W."/>
            <person name="Ni D."/>
            <person name="Usadel B."/>
            <person name="Fernie A.R."/>
            <person name="Wen W."/>
        </authorList>
    </citation>
    <scope>NUCLEOTIDE SEQUENCE [LARGE SCALE GENOMIC DNA]</scope>
    <source>
        <strain evidence="13">cv. G240</strain>
    </source>
</reference>
<dbReference type="Gene3D" id="1.10.630.10">
    <property type="entry name" value="Cytochrome P450"/>
    <property type="match status" value="1"/>
</dbReference>
<dbReference type="EMBL" id="JACBKZ010000009">
    <property type="protein sequence ID" value="KAF5942400.1"/>
    <property type="molecule type" value="Genomic_DNA"/>
</dbReference>
<dbReference type="PANTHER" id="PTHR47947:SF62">
    <property type="entry name" value="CYTOCHROME P450, FAMILY 81, SUBFAMILY D, POLYPEPTIDE 5"/>
    <property type="match status" value="1"/>
</dbReference>
<dbReference type="Pfam" id="PF00067">
    <property type="entry name" value="p450"/>
    <property type="match status" value="1"/>
</dbReference>
<keyword evidence="5" id="KW-0479">Metal-binding</keyword>
<keyword evidence="9" id="KW-0503">Monooxygenase</keyword>
<comment type="caution">
    <text evidence="12">The sequence shown here is derived from an EMBL/GenBank/DDBJ whole genome shotgun (WGS) entry which is preliminary data.</text>
</comment>
<comment type="similarity">
    <text evidence="2">Belongs to the cytochrome P450 family.</text>
</comment>
<dbReference type="GO" id="GO:0004497">
    <property type="term" value="F:monooxygenase activity"/>
    <property type="evidence" value="ECO:0007669"/>
    <property type="project" value="UniProtKB-KW"/>
</dbReference>
<evidence type="ECO:0000256" key="2">
    <source>
        <dbReference type="ARBA" id="ARBA00010617"/>
    </source>
</evidence>
<evidence type="ECO:0000256" key="3">
    <source>
        <dbReference type="ARBA" id="ARBA00022617"/>
    </source>
</evidence>
<dbReference type="GO" id="GO:0005506">
    <property type="term" value="F:iron ion binding"/>
    <property type="evidence" value="ECO:0007669"/>
    <property type="project" value="InterPro"/>
</dbReference>
<protein>
    <recommendedName>
        <fullName evidence="14">Cytochrome P450</fullName>
    </recommendedName>
</protein>
<accession>A0A7J7GNY1</accession>
<evidence type="ECO:0000256" key="8">
    <source>
        <dbReference type="ARBA" id="ARBA00023004"/>
    </source>
</evidence>
<reference evidence="12 13" key="2">
    <citation type="submission" date="2020-07" db="EMBL/GenBank/DDBJ databases">
        <title>Genome assembly of wild tea tree DASZ reveals pedigree and selection history of tea varieties.</title>
        <authorList>
            <person name="Zhang W."/>
        </authorList>
    </citation>
    <scope>NUCLEOTIDE SEQUENCE [LARGE SCALE GENOMIC DNA]</scope>
    <source>
        <strain evidence="13">cv. G240</strain>
        <tissue evidence="12">Leaf</tissue>
    </source>
</reference>
<dbReference type="InterPro" id="IPR002401">
    <property type="entry name" value="Cyt_P450_E_grp-I"/>
</dbReference>
<evidence type="ECO:0000313" key="12">
    <source>
        <dbReference type="EMBL" id="KAF5942400.1"/>
    </source>
</evidence>
<evidence type="ECO:0000256" key="4">
    <source>
        <dbReference type="ARBA" id="ARBA00022692"/>
    </source>
</evidence>
<evidence type="ECO:0000313" key="13">
    <source>
        <dbReference type="Proteomes" id="UP000593564"/>
    </source>
</evidence>
<dbReference type="Proteomes" id="UP000593564">
    <property type="component" value="Unassembled WGS sequence"/>
</dbReference>
<dbReference type="GO" id="GO:0016020">
    <property type="term" value="C:membrane"/>
    <property type="evidence" value="ECO:0007669"/>
    <property type="project" value="UniProtKB-SubCell"/>
</dbReference>
<feature type="transmembrane region" description="Helical" evidence="11">
    <location>
        <begin position="6"/>
        <end position="26"/>
    </location>
</feature>
<dbReference type="PANTHER" id="PTHR47947">
    <property type="entry name" value="CYTOCHROME P450 82C3-RELATED"/>
    <property type="match status" value="1"/>
</dbReference>
<sequence>MEEAKWYSMPLIIFSLLLLFFILKLLTSKQERYKNLPPSPPGLPIIGHLHLLKEPLHQTLQAFSDKYGPILLLRLGPKKVVVVTSPSAVEECFTKNDVVFANRPRSLAGKHLNYNNTNMGVAPYGELWRNLR</sequence>
<keyword evidence="8" id="KW-0408">Iron</keyword>
<dbReference type="GO" id="GO:0016705">
    <property type="term" value="F:oxidoreductase activity, acting on paired donors, with incorporation or reduction of molecular oxygen"/>
    <property type="evidence" value="ECO:0007669"/>
    <property type="project" value="InterPro"/>
</dbReference>